<name>A0A4U3L0Z9_9BACT</name>
<dbReference type="AlphaFoldDB" id="A0A4U3L0Z9"/>
<organism evidence="1 2">
    <name type="scientific">Ilyomonas limi</name>
    <dbReference type="NCBI Taxonomy" id="2575867"/>
    <lineage>
        <taxon>Bacteria</taxon>
        <taxon>Pseudomonadati</taxon>
        <taxon>Bacteroidota</taxon>
        <taxon>Chitinophagia</taxon>
        <taxon>Chitinophagales</taxon>
        <taxon>Chitinophagaceae</taxon>
        <taxon>Ilyomonas</taxon>
    </lineage>
</organism>
<evidence type="ECO:0000313" key="2">
    <source>
        <dbReference type="Proteomes" id="UP000305848"/>
    </source>
</evidence>
<dbReference type="RefSeq" id="WP_170971050.1">
    <property type="nucleotide sequence ID" value="NZ_SZQL01000007.1"/>
</dbReference>
<reference evidence="1 2" key="1">
    <citation type="submission" date="2019-05" db="EMBL/GenBank/DDBJ databases">
        <title>Panacibacter sp. strain 17mud1-8 Genome sequencing and assembly.</title>
        <authorList>
            <person name="Chhetri G."/>
        </authorList>
    </citation>
    <scope>NUCLEOTIDE SEQUENCE [LARGE SCALE GENOMIC DNA]</scope>
    <source>
        <strain evidence="1 2">17mud1-8</strain>
    </source>
</reference>
<gene>
    <name evidence="1" type="ORF">FC093_10375</name>
</gene>
<comment type="caution">
    <text evidence="1">The sequence shown here is derived from an EMBL/GenBank/DDBJ whole genome shotgun (WGS) entry which is preliminary data.</text>
</comment>
<dbReference type="EMBL" id="SZQL01000007">
    <property type="protein sequence ID" value="TKK68520.1"/>
    <property type="molecule type" value="Genomic_DNA"/>
</dbReference>
<protein>
    <submittedName>
        <fullName evidence="1">Uncharacterized protein</fullName>
    </submittedName>
</protein>
<keyword evidence="2" id="KW-1185">Reference proteome</keyword>
<dbReference type="Proteomes" id="UP000305848">
    <property type="component" value="Unassembled WGS sequence"/>
</dbReference>
<sequence>MLNTRVIFLLSLIVMCFNSCVSLFQNKEEGLWFYTYSSGESSFGFKLTPASFLCLNPDKSFTLDFGKFQYGKWTTKGDTLVLNASKPYYFLINNISGTDMRLNPEPGVICNFEKQLYSFSADAIKPFSLKDNQWRVPARHKETPAQIKERLVNHCHFWKDYFTWALHNDMATIDVRSTPTPIKIYGNGFALKAFEDLPSEWQNCFYDTEDCKLANTILQHLFEHNDIAWAHTDNKYKMFIGAFEQIEQLLQAD</sequence>
<proteinExistence type="predicted"/>
<evidence type="ECO:0000313" key="1">
    <source>
        <dbReference type="EMBL" id="TKK68520.1"/>
    </source>
</evidence>
<accession>A0A4U3L0Z9</accession>